<dbReference type="EMBL" id="VFRA01000001">
    <property type="protein sequence ID" value="TQO18513.1"/>
    <property type="molecule type" value="Genomic_DNA"/>
</dbReference>
<evidence type="ECO:0000313" key="3">
    <source>
        <dbReference type="Proteomes" id="UP000316560"/>
    </source>
</evidence>
<sequence>MIAIDSNMAYHGTCDYQKGVPVVQRASSQQKRLLRDFGANIRRWRKVNGMSAVQVAERAFITRQTLRNIENGTGTARMDSLFAVLMILGVDGTVVDAADPYNNNAGRSRIDDILSAGGTI</sequence>
<proteinExistence type="predicted"/>
<evidence type="ECO:0000313" key="2">
    <source>
        <dbReference type="EMBL" id="TQO18513.1"/>
    </source>
</evidence>
<dbReference type="PROSITE" id="PS50943">
    <property type="entry name" value="HTH_CROC1"/>
    <property type="match status" value="1"/>
</dbReference>
<feature type="domain" description="HTH cro/C1-type" evidence="1">
    <location>
        <begin position="41"/>
        <end position="95"/>
    </location>
</feature>
<name>A0A8H2K4E4_9MICO</name>
<accession>A0A8H2K4E4</accession>
<dbReference type="Proteomes" id="UP000316560">
    <property type="component" value="Unassembled WGS sequence"/>
</dbReference>
<protein>
    <submittedName>
        <fullName evidence="2">Helix-turn-helix protein</fullName>
    </submittedName>
</protein>
<evidence type="ECO:0000259" key="1">
    <source>
        <dbReference type="PROSITE" id="PS50943"/>
    </source>
</evidence>
<dbReference type="GO" id="GO:0003677">
    <property type="term" value="F:DNA binding"/>
    <property type="evidence" value="ECO:0007669"/>
    <property type="project" value="InterPro"/>
</dbReference>
<keyword evidence="3" id="KW-1185">Reference proteome</keyword>
<dbReference type="Pfam" id="PF01381">
    <property type="entry name" value="HTH_3"/>
    <property type="match status" value="1"/>
</dbReference>
<dbReference type="SMART" id="SM00530">
    <property type="entry name" value="HTH_XRE"/>
    <property type="match status" value="1"/>
</dbReference>
<dbReference type="AlphaFoldDB" id="A0A8H2K4E4"/>
<dbReference type="InterPro" id="IPR010982">
    <property type="entry name" value="Lambda_DNA-bd_dom_sf"/>
</dbReference>
<dbReference type="InterPro" id="IPR001387">
    <property type="entry name" value="Cro/C1-type_HTH"/>
</dbReference>
<gene>
    <name evidence="2" type="ORF">FB472_0029</name>
</gene>
<dbReference type="CDD" id="cd00093">
    <property type="entry name" value="HTH_XRE"/>
    <property type="match status" value="1"/>
</dbReference>
<dbReference type="SUPFAM" id="SSF47413">
    <property type="entry name" value="lambda repressor-like DNA-binding domains"/>
    <property type="match status" value="1"/>
</dbReference>
<comment type="caution">
    <text evidence="2">The sequence shown here is derived from an EMBL/GenBank/DDBJ whole genome shotgun (WGS) entry which is preliminary data.</text>
</comment>
<organism evidence="2 3">
    <name type="scientific">Rhodoglobus vestalii</name>
    <dbReference type="NCBI Taxonomy" id="193384"/>
    <lineage>
        <taxon>Bacteria</taxon>
        <taxon>Bacillati</taxon>
        <taxon>Actinomycetota</taxon>
        <taxon>Actinomycetes</taxon>
        <taxon>Micrococcales</taxon>
        <taxon>Microbacteriaceae</taxon>
        <taxon>Rhodoglobus</taxon>
    </lineage>
</organism>
<reference evidence="2 3" key="1">
    <citation type="submission" date="2019-06" db="EMBL/GenBank/DDBJ databases">
        <title>Sequencing the genomes of 1000 actinobacteria strains.</title>
        <authorList>
            <person name="Klenk H.-P."/>
        </authorList>
    </citation>
    <scope>NUCLEOTIDE SEQUENCE [LARGE SCALE GENOMIC DNA]</scope>
    <source>
        <strain evidence="2 3">DSM 21947</strain>
    </source>
</reference>
<dbReference type="Gene3D" id="1.10.260.40">
    <property type="entry name" value="lambda repressor-like DNA-binding domains"/>
    <property type="match status" value="1"/>
</dbReference>